<dbReference type="PANTHER" id="PTHR13464">
    <property type="entry name" value="TRANSCRIPTIONAL REGULATOR PROTEIN HCNGP"/>
    <property type="match status" value="1"/>
</dbReference>
<dbReference type="Pfam" id="PF07818">
    <property type="entry name" value="HCNGP"/>
    <property type="match status" value="1"/>
</dbReference>
<dbReference type="PANTHER" id="PTHR13464:SF0">
    <property type="entry name" value="SAP30-BINDING PROTEIN"/>
    <property type="match status" value="1"/>
</dbReference>
<reference evidence="2 3" key="1">
    <citation type="journal article" date="2015" name="Environ. Microbiol.">
        <title>Metagenome sequence of Elaphomyces granulatus from sporocarp tissue reveals Ascomycota ectomycorrhizal fingerprints of genome expansion and a Proteobacteria-rich microbiome.</title>
        <authorList>
            <person name="Quandt C.A."/>
            <person name="Kohler A."/>
            <person name="Hesse C.N."/>
            <person name="Sharpton T.J."/>
            <person name="Martin F."/>
            <person name="Spatafora J.W."/>
        </authorList>
    </citation>
    <scope>NUCLEOTIDE SEQUENCE [LARGE SCALE GENOMIC DNA]</scope>
    <source>
        <strain evidence="2 3">OSC145934</strain>
    </source>
</reference>
<dbReference type="OrthoDB" id="1714508at2759"/>
<sequence>MLGLGVYESSSEDETKGRASELDSKASYSSDDLEIRPASQRHAASSEHTDLFIGPSKPERVYNSLDGSLPSMQSSPFSTSRSLIHDLTFPPVPNLDIPPSPPGSPDLATNEKISLFLSLKDQGVHFNEKLSGSSSLKNPNLLLKLRQHAELDNEQQYATSLAPNLWDVSMLPTWGFKEGLLKNQLDIRRKADEKKVAGRESLDFVPAGSVREGITSRKLKATSAERLIVVSKFPYDVTTIQRD</sequence>
<dbReference type="AlphaFoldDB" id="A0A232M7C6"/>
<dbReference type="InterPro" id="IPR012479">
    <property type="entry name" value="SAP30BP"/>
</dbReference>
<name>A0A232M7C6_9EURO</name>
<dbReference type="GO" id="GO:0005634">
    <property type="term" value="C:nucleus"/>
    <property type="evidence" value="ECO:0007669"/>
    <property type="project" value="TreeGrafter"/>
</dbReference>
<evidence type="ECO:0000313" key="2">
    <source>
        <dbReference type="EMBL" id="OXV12017.1"/>
    </source>
</evidence>
<dbReference type="Proteomes" id="UP000243515">
    <property type="component" value="Unassembled WGS sequence"/>
</dbReference>
<proteinExistence type="predicted"/>
<gene>
    <name evidence="2" type="ORF">Egran_00222</name>
</gene>
<feature type="region of interest" description="Disordered" evidence="1">
    <location>
        <begin position="1"/>
        <end position="77"/>
    </location>
</feature>
<comment type="caution">
    <text evidence="2">The sequence shown here is derived from an EMBL/GenBank/DDBJ whole genome shotgun (WGS) entry which is preliminary data.</text>
</comment>
<dbReference type="EMBL" id="NPHW01002181">
    <property type="protein sequence ID" value="OXV12017.1"/>
    <property type="molecule type" value="Genomic_DNA"/>
</dbReference>
<evidence type="ECO:0008006" key="4">
    <source>
        <dbReference type="Google" id="ProtNLM"/>
    </source>
</evidence>
<evidence type="ECO:0000313" key="3">
    <source>
        <dbReference type="Proteomes" id="UP000243515"/>
    </source>
</evidence>
<accession>A0A232M7C6</accession>
<evidence type="ECO:0000256" key="1">
    <source>
        <dbReference type="SAM" id="MobiDB-lite"/>
    </source>
</evidence>
<organism evidence="2 3">
    <name type="scientific">Elaphomyces granulatus</name>
    <dbReference type="NCBI Taxonomy" id="519963"/>
    <lineage>
        <taxon>Eukaryota</taxon>
        <taxon>Fungi</taxon>
        <taxon>Dikarya</taxon>
        <taxon>Ascomycota</taxon>
        <taxon>Pezizomycotina</taxon>
        <taxon>Eurotiomycetes</taxon>
        <taxon>Eurotiomycetidae</taxon>
        <taxon>Eurotiales</taxon>
        <taxon>Elaphomycetaceae</taxon>
        <taxon>Elaphomyces</taxon>
    </lineage>
</organism>
<protein>
    <recommendedName>
        <fullName evidence="4">HCNGP-like protein</fullName>
    </recommendedName>
</protein>
<dbReference type="GO" id="GO:0006355">
    <property type="term" value="P:regulation of DNA-templated transcription"/>
    <property type="evidence" value="ECO:0007669"/>
    <property type="project" value="InterPro"/>
</dbReference>
<keyword evidence="3" id="KW-1185">Reference proteome</keyword>
<feature type="compositionally biased region" description="Basic and acidic residues" evidence="1">
    <location>
        <begin position="13"/>
        <end position="24"/>
    </location>
</feature>